<dbReference type="SUPFAM" id="SSF54001">
    <property type="entry name" value="Cysteine proteinases"/>
    <property type="match status" value="1"/>
</dbReference>
<evidence type="ECO:0000313" key="2">
    <source>
        <dbReference type="Proteomes" id="UP001597362"/>
    </source>
</evidence>
<gene>
    <name evidence="1" type="ORF">ACFSJH_03760</name>
</gene>
<reference evidence="2" key="1">
    <citation type="journal article" date="2019" name="Int. J. Syst. Evol. Microbiol.">
        <title>The Global Catalogue of Microorganisms (GCM) 10K type strain sequencing project: providing services to taxonomists for standard genome sequencing and annotation.</title>
        <authorList>
            <consortium name="The Broad Institute Genomics Platform"/>
            <consortium name="The Broad Institute Genome Sequencing Center for Infectious Disease"/>
            <person name="Wu L."/>
            <person name="Ma J."/>
        </authorList>
    </citation>
    <scope>NUCLEOTIDE SEQUENCE [LARGE SCALE GENOMIC DNA]</scope>
    <source>
        <strain evidence="2">GH52</strain>
    </source>
</reference>
<protein>
    <submittedName>
        <fullName evidence="1">Uncharacterized protein</fullName>
    </submittedName>
</protein>
<sequence length="187" mass="21864">MSTDIYVLLTDTGTMFTKMIRTFTRDPLNHASLSFDIHLTEVYSFGRKNPSNPFLAGFVKENLRDHFFQNTNCAIYRCSLSTEKYNSIRNEIFLFEQNQNRYRYNLLGIFGVLFNIEWQRDHAFFCSQFVATVFERSGVSLVDKSPLLVKPGDLQHTTQLELVYQGKLQSYMPYCEYKKIPSPFQTA</sequence>
<comment type="caution">
    <text evidence="1">The sequence shown here is derived from an EMBL/GenBank/DDBJ whole genome shotgun (WGS) entry which is preliminary data.</text>
</comment>
<name>A0ABW4YGJ2_9BACL</name>
<keyword evidence="2" id="KW-1185">Reference proteome</keyword>
<dbReference type="EMBL" id="JBHUHO010000010">
    <property type="protein sequence ID" value="MFD2114856.1"/>
    <property type="molecule type" value="Genomic_DNA"/>
</dbReference>
<proteinExistence type="predicted"/>
<dbReference type="InterPro" id="IPR038765">
    <property type="entry name" value="Papain-like_cys_pep_sf"/>
</dbReference>
<evidence type="ECO:0000313" key="1">
    <source>
        <dbReference type="EMBL" id="MFD2114856.1"/>
    </source>
</evidence>
<dbReference type="RefSeq" id="WP_377769881.1">
    <property type="nucleotide sequence ID" value="NZ_JBHUHO010000010.1"/>
</dbReference>
<dbReference type="Gene3D" id="3.90.1720.10">
    <property type="entry name" value="endopeptidase domain like (from Nostoc punctiforme)"/>
    <property type="match status" value="1"/>
</dbReference>
<organism evidence="1 2">
    <name type="scientific">Paenibacillus yanchengensis</name>
    <dbReference type="NCBI Taxonomy" id="2035833"/>
    <lineage>
        <taxon>Bacteria</taxon>
        <taxon>Bacillati</taxon>
        <taxon>Bacillota</taxon>
        <taxon>Bacilli</taxon>
        <taxon>Bacillales</taxon>
        <taxon>Paenibacillaceae</taxon>
        <taxon>Paenibacillus</taxon>
    </lineage>
</organism>
<accession>A0ABW4YGJ2</accession>
<dbReference type="Proteomes" id="UP001597362">
    <property type="component" value="Unassembled WGS sequence"/>
</dbReference>